<name>Q2RRF9_RHORT</name>
<protein>
    <submittedName>
        <fullName evidence="4">Glucokinase</fullName>
        <ecNumber evidence="4">2.7.1.2</ecNumber>
    </submittedName>
</protein>
<dbReference type="GO" id="GO:0006096">
    <property type="term" value="P:glycolytic process"/>
    <property type="evidence" value="ECO:0007669"/>
    <property type="project" value="InterPro"/>
</dbReference>
<dbReference type="Proteomes" id="UP000001929">
    <property type="component" value="Chromosome"/>
</dbReference>
<dbReference type="EC" id="2.7.1.2" evidence="4"/>
<evidence type="ECO:0000256" key="3">
    <source>
        <dbReference type="RuleBase" id="RU004046"/>
    </source>
</evidence>
<gene>
    <name evidence="4" type="ordered locus">Rru_A2486</name>
</gene>
<keyword evidence="1 4" id="KW-0808">Transferase</keyword>
<keyword evidence="2" id="KW-0418">Kinase</keyword>
<sequence>MAEPFIPGLIADIGGTNARFALTTPEGGWRDERVYRCAAFPGPAEAAAHYLAEVLTAFEPRPDRGAICVACPVNGDHLALTNHGAWSFSISAVADRLGLAPFHAVNDFIANALAIPRLGPSGLIEIGGGAGLTGAPIAAIGPGTGLGVAILIPGRGGNRTSPLATEGGHVTLPAVTDREAVIISALRAIHGHASAERAISGPGLVWLSEAIRAADGLEPVAETPPSVMEKGLARSCPVCAEAVDTFYALLGTVAGNLVLSTGAQGGVYLMGGILPRHPEALRTSAFLARFHEKGRFRDYLDVVPIRLVTHPYPAFIGLAGLVSD</sequence>
<dbReference type="eggNOG" id="COG0837">
    <property type="taxonomic scope" value="Bacteria"/>
</dbReference>
<dbReference type="GO" id="GO:0005536">
    <property type="term" value="F:D-glucose binding"/>
    <property type="evidence" value="ECO:0007669"/>
    <property type="project" value="InterPro"/>
</dbReference>
<dbReference type="Gene3D" id="3.40.367.20">
    <property type="match status" value="1"/>
</dbReference>
<proteinExistence type="inferred from homology"/>
<dbReference type="GO" id="GO:0004340">
    <property type="term" value="F:glucokinase activity"/>
    <property type="evidence" value="ECO:0007669"/>
    <property type="project" value="UniProtKB-EC"/>
</dbReference>
<dbReference type="RefSeq" id="WP_011390239.1">
    <property type="nucleotide sequence ID" value="NC_007643.1"/>
</dbReference>
<evidence type="ECO:0000256" key="2">
    <source>
        <dbReference type="ARBA" id="ARBA00022777"/>
    </source>
</evidence>
<dbReference type="GO" id="GO:0005524">
    <property type="term" value="F:ATP binding"/>
    <property type="evidence" value="ECO:0007669"/>
    <property type="project" value="InterPro"/>
</dbReference>
<dbReference type="PANTHER" id="PTHR47690">
    <property type="entry name" value="GLUCOKINASE"/>
    <property type="match status" value="1"/>
</dbReference>
<evidence type="ECO:0000313" key="4">
    <source>
        <dbReference type="EMBL" id="ABC23286.1"/>
    </source>
</evidence>
<evidence type="ECO:0000256" key="1">
    <source>
        <dbReference type="ARBA" id="ARBA00022679"/>
    </source>
</evidence>
<dbReference type="HOGENOM" id="CLU_042582_1_0_5"/>
<dbReference type="CDD" id="cd24008">
    <property type="entry name" value="ASKHA_NBD_GLK"/>
    <property type="match status" value="1"/>
</dbReference>
<dbReference type="PANTHER" id="PTHR47690:SF1">
    <property type="entry name" value="GLUCOKINASE"/>
    <property type="match status" value="1"/>
</dbReference>
<dbReference type="EnsemblBacteria" id="ABC23286">
    <property type="protein sequence ID" value="ABC23286"/>
    <property type="gene ID" value="Rru_A2486"/>
</dbReference>
<reference evidence="4 5" key="1">
    <citation type="journal article" date="2011" name="Stand. Genomic Sci.">
        <title>Complete genome sequence of Rhodospirillum rubrum type strain (S1).</title>
        <authorList>
            <person name="Munk A.C."/>
            <person name="Copeland A."/>
            <person name="Lucas S."/>
            <person name="Lapidus A."/>
            <person name="Del Rio T.G."/>
            <person name="Barry K."/>
            <person name="Detter J.C."/>
            <person name="Hammon N."/>
            <person name="Israni S."/>
            <person name="Pitluck S."/>
            <person name="Brettin T."/>
            <person name="Bruce D."/>
            <person name="Han C."/>
            <person name="Tapia R."/>
            <person name="Gilna P."/>
            <person name="Schmutz J."/>
            <person name="Larimer F."/>
            <person name="Land M."/>
            <person name="Kyrpides N.C."/>
            <person name="Mavromatis K."/>
            <person name="Richardson P."/>
            <person name="Rohde M."/>
            <person name="Goker M."/>
            <person name="Klenk H.P."/>
            <person name="Zhang Y."/>
            <person name="Roberts G.P."/>
            <person name="Reslewic S."/>
            <person name="Schwartz D.C."/>
        </authorList>
    </citation>
    <scope>NUCLEOTIDE SEQUENCE [LARGE SCALE GENOMIC DNA]</scope>
    <source>
        <strain evidence="5">ATCC 11170 / ATH 1.1.1 / DSM 467 / LMG 4362 / NCIMB 8255 / S1</strain>
    </source>
</reference>
<dbReference type="InterPro" id="IPR050201">
    <property type="entry name" value="Bacterial_glucokinase"/>
</dbReference>
<dbReference type="InterPro" id="IPR003836">
    <property type="entry name" value="Glucokinase"/>
</dbReference>
<dbReference type="Pfam" id="PF02685">
    <property type="entry name" value="Glucokinase"/>
    <property type="match status" value="1"/>
</dbReference>
<dbReference type="PhylomeDB" id="Q2RRF9"/>
<keyword evidence="5" id="KW-1185">Reference proteome</keyword>
<dbReference type="NCBIfam" id="TIGR00749">
    <property type="entry name" value="glk"/>
    <property type="match status" value="1"/>
</dbReference>
<dbReference type="GO" id="GO:0005829">
    <property type="term" value="C:cytosol"/>
    <property type="evidence" value="ECO:0007669"/>
    <property type="project" value="TreeGrafter"/>
</dbReference>
<organism evidence="4 5">
    <name type="scientific">Rhodospirillum rubrum (strain ATCC 11170 / ATH 1.1.1 / DSM 467 / LMG 4362 / NCIMB 8255 / S1)</name>
    <dbReference type="NCBI Taxonomy" id="269796"/>
    <lineage>
        <taxon>Bacteria</taxon>
        <taxon>Pseudomonadati</taxon>
        <taxon>Pseudomonadota</taxon>
        <taxon>Alphaproteobacteria</taxon>
        <taxon>Rhodospirillales</taxon>
        <taxon>Rhodospirillaceae</taxon>
        <taxon>Rhodospirillum</taxon>
    </lineage>
</organism>
<dbReference type="STRING" id="269796.Rru_A2486"/>
<evidence type="ECO:0000313" key="5">
    <source>
        <dbReference type="Proteomes" id="UP000001929"/>
    </source>
</evidence>
<dbReference type="InterPro" id="IPR043129">
    <property type="entry name" value="ATPase_NBD"/>
</dbReference>
<dbReference type="Gene3D" id="3.30.420.40">
    <property type="match status" value="1"/>
</dbReference>
<dbReference type="EMBL" id="CP000230">
    <property type="protein sequence ID" value="ABC23286.1"/>
    <property type="molecule type" value="Genomic_DNA"/>
</dbReference>
<accession>Q2RRF9</accession>
<dbReference type="KEGG" id="rru:Rru_A2486"/>
<dbReference type="PATRIC" id="fig|269796.9.peg.2590"/>
<dbReference type="AlphaFoldDB" id="Q2RRF9"/>
<comment type="similarity">
    <text evidence="3">Belongs to the bacterial glucokinase family.</text>
</comment>
<dbReference type="SUPFAM" id="SSF53067">
    <property type="entry name" value="Actin-like ATPase domain"/>
    <property type="match status" value="1"/>
</dbReference>